<reference evidence="2 3" key="1">
    <citation type="submission" date="2019-02" db="EMBL/GenBank/DDBJ databases">
        <title>Genome sequencing of the rare red list fungi Bondarzewia mesenterica.</title>
        <authorList>
            <person name="Buettner E."/>
            <person name="Kellner H."/>
        </authorList>
    </citation>
    <scope>NUCLEOTIDE SEQUENCE [LARGE SCALE GENOMIC DNA]</scope>
    <source>
        <strain evidence="2 3">DSM 108281</strain>
    </source>
</reference>
<comment type="caution">
    <text evidence="2">The sequence shown here is derived from an EMBL/GenBank/DDBJ whole genome shotgun (WGS) entry which is preliminary data.</text>
</comment>
<feature type="compositionally biased region" description="Basic and acidic residues" evidence="1">
    <location>
        <begin position="43"/>
        <end position="55"/>
    </location>
</feature>
<sequence>MAEQPGPSDQLPPPPSLMPPPSKLPWRHETVAQPYEPSPPPPDRGRTLRRTDTRIYARTRSPRRHWQTTDLDSITEDEGEDEMESVPIPVTPPSHSRRRFGIFCIGSKSGYQRSARKGRNEGI</sequence>
<evidence type="ECO:0000256" key="1">
    <source>
        <dbReference type="SAM" id="MobiDB-lite"/>
    </source>
</evidence>
<evidence type="ECO:0000313" key="2">
    <source>
        <dbReference type="EMBL" id="THH12506.1"/>
    </source>
</evidence>
<organism evidence="2 3">
    <name type="scientific">Bondarzewia mesenterica</name>
    <dbReference type="NCBI Taxonomy" id="1095465"/>
    <lineage>
        <taxon>Eukaryota</taxon>
        <taxon>Fungi</taxon>
        <taxon>Dikarya</taxon>
        <taxon>Basidiomycota</taxon>
        <taxon>Agaricomycotina</taxon>
        <taxon>Agaricomycetes</taxon>
        <taxon>Russulales</taxon>
        <taxon>Bondarzewiaceae</taxon>
        <taxon>Bondarzewia</taxon>
    </lineage>
</organism>
<dbReference type="EMBL" id="SGPL01000455">
    <property type="protein sequence ID" value="THH12506.1"/>
    <property type="molecule type" value="Genomic_DNA"/>
</dbReference>
<feature type="region of interest" description="Disordered" evidence="1">
    <location>
        <begin position="1"/>
        <end position="99"/>
    </location>
</feature>
<gene>
    <name evidence="2" type="ORF">EW146_g7634</name>
</gene>
<name>A0A4S4LK83_9AGAM</name>
<feature type="compositionally biased region" description="Acidic residues" evidence="1">
    <location>
        <begin position="73"/>
        <end position="84"/>
    </location>
</feature>
<proteinExistence type="predicted"/>
<dbReference type="AlphaFoldDB" id="A0A4S4LK83"/>
<protein>
    <submittedName>
        <fullName evidence="2">Uncharacterized protein</fullName>
    </submittedName>
</protein>
<feature type="compositionally biased region" description="Pro residues" evidence="1">
    <location>
        <begin position="10"/>
        <end position="23"/>
    </location>
</feature>
<dbReference type="Proteomes" id="UP000310158">
    <property type="component" value="Unassembled WGS sequence"/>
</dbReference>
<keyword evidence="3" id="KW-1185">Reference proteome</keyword>
<evidence type="ECO:0000313" key="3">
    <source>
        <dbReference type="Proteomes" id="UP000310158"/>
    </source>
</evidence>
<accession>A0A4S4LK83</accession>